<gene>
    <name evidence="4" type="ORF">QF030_007826</name>
</gene>
<dbReference type="Pfam" id="PF00501">
    <property type="entry name" value="AMP-binding"/>
    <property type="match status" value="1"/>
</dbReference>
<name>A0ABU0P2M2_STRRH</name>
<feature type="domain" description="AMP-binding enzyme C-terminal" evidence="3">
    <location>
        <begin position="414"/>
        <end position="488"/>
    </location>
</feature>
<dbReference type="PANTHER" id="PTHR45527:SF1">
    <property type="entry name" value="FATTY ACID SYNTHASE"/>
    <property type="match status" value="1"/>
</dbReference>
<comment type="caution">
    <text evidence="4">The sequence shown here is derived from an EMBL/GenBank/DDBJ whole genome shotgun (WGS) entry which is preliminary data.</text>
</comment>
<protein>
    <submittedName>
        <fullName evidence="4">Amino acid adenylation domain-containing protein</fullName>
    </submittedName>
</protein>
<dbReference type="NCBIfam" id="TIGR01733">
    <property type="entry name" value="AA-adenyl-dom"/>
    <property type="match status" value="1"/>
</dbReference>
<dbReference type="InterPro" id="IPR042099">
    <property type="entry name" value="ANL_N_sf"/>
</dbReference>
<dbReference type="Pfam" id="PF13193">
    <property type="entry name" value="AMP-binding_C"/>
    <property type="match status" value="1"/>
</dbReference>
<dbReference type="Pfam" id="PF00550">
    <property type="entry name" value="PP-binding"/>
    <property type="match status" value="1"/>
</dbReference>
<dbReference type="SUPFAM" id="SSF56801">
    <property type="entry name" value="Acetyl-CoA synthetase-like"/>
    <property type="match status" value="1"/>
</dbReference>
<feature type="domain" description="AMP-dependent synthetase/ligase" evidence="1">
    <location>
        <begin position="12"/>
        <end position="370"/>
    </location>
</feature>
<dbReference type="PROSITE" id="PS00455">
    <property type="entry name" value="AMP_BINDING"/>
    <property type="match status" value="1"/>
</dbReference>
<dbReference type="InterPro" id="IPR045851">
    <property type="entry name" value="AMP-bd_C_sf"/>
</dbReference>
<feature type="domain" description="Carrier" evidence="2">
    <location>
        <begin position="531"/>
        <end position="586"/>
    </location>
</feature>
<organism evidence="4 5">
    <name type="scientific">Streptomyces rishiriensis</name>
    <dbReference type="NCBI Taxonomy" id="68264"/>
    <lineage>
        <taxon>Bacteria</taxon>
        <taxon>Bacillati</taxon>
        <taxon>Actinomycetota</taxon>
        <taxon>Actinomycetes</taxon>
        <taxon>Kitasatosporales</taxon>
        <taxon>Streptomycetaceae</taxon>
        <taxon>Streptomyces</taxon>
    </lineage>
</organism>
<evidence type="ECO:0000313" key="5">
    <source>
        <dbReference type="Proteomes" id="UP001230654"/>
    </source>
</evidence>
<dbReference type="PANTHER" id="PTHR45527">
    <property type="entry name" value="NONRIBOSOMAL PEPTIDE SYNTHETASE"/>
    <property type="match status" value="1"/>
</dbReference>
<evidence type="ECO:0000259" key="3">
    <source>
        <dbReference type="Pfam" id="PF13193"/>
    </source>
</evidence>
<dbReference type="Gene3D" id="1.10.1200.10">
    <property type="entry name" value="ACP-like"/>
    <property type="match status" value="1"/>
</dbReference>
<dbReference type="EMBL" id="JAUSWV010000002">
    <property type="protein sequence ID" value="MDQ0585648.1"/>
    <property type="molecule type" value="Genomic_DNA"/>
</dbReference>
<dbReference type="InterPro" id="IPR000873">
    <property type="entry name" value="AMP-dep_synth/lig_dom"/>
</dbReference>
<dbReference type="InterPro" id="IPR009081">
    <property type="entry name" value="PP-bd_ACP"/>
</dbReference>
<dbReference type="SUPFAM" id="SSF47336">
    <property type="entry name" value="ACP-like"/>
    <property type="match status" value="1"/>
</dbReference>
<keyword evidence="5" id="KW-1185">Reference proteome</keyword>
<dbReference type="CDD" id="cd05930">
    <property type="entry name" value="A_NRPS"/>
    <property type="match status" value="1"/>
</dbReference>
<evidence type="ECO:0000313" key="4">
    <source>
        <dbReference type="EMBL" id="MDQ0585648.1"/>
    </source>
</evidence>
<dbReference type="Gene3D" id="3.30.300.30">
    <property type="match status" value="1"/>
</dbReference>
<accession>A0ABU0P2M2</accession>
<dbReference type="Proteomes" id="UP001230654">
    <property type="component" value="Unassembled WGS sequence"/>
</dbReference>
<dbReference type="InterPro" id="IPR010071">
    <property type="entry name" value="AA_adenyl_dom"/>
</dbReference>
<proteinExistence type="predicted"/>
<reference evidence="4 5" key="1">
    <citation type="submission" date="2023-07" db="EMBL/GenBank/DDBJ databases">
        <title>Comparative genomics of wheat-associated soil bacteria to identify genetic determinants of phenazine resistance.</title>
        <authorList>
            <person name="Mouncey N."/>
        </authorList>
    </citation>
    <scope>NUCLEOTIDE SEQUENCE [LARGE SCALE GENOMIC DNA]</scope>
    <source>
        <strain evidence="4 5">B2I6</strain>
    </source>
</reference>
<sequence>MNKPANLHQLLAEAAARAPQALAVAGPCGPVTYAELDARADALACVLAGHGVGRGDRVLVWSPKSADALAAMQAVLRLGAAYVPVDPLSPVERVATIARESAARALCAPAELLSRVPGALRPLLACVDTAPQEGAAGAPGGAGTRKAASALVGRDEPAYILFTSGSTGTPKGVSISHGNALAFVEWAVEELSAGPGDRFANHASFSFDLSVLDIYAAFAVGASVCPVPSEFAYAPKRLVELLHQERITVWYSVPSVLVLMQRDGGLLDQPPPESLRALLFAGEPFPVRHVRELAEWTDARLLNLYGPTETNVCTYHEVRPEDLDRDVPVPIGAACSGDRVWAGRPDGRTAGPGEEGELMVSGPTVFLGYWGQPAQDGPYATGDRVRVRPDGSFDYLGRADGQVKVRGHRIELSEVSAALHSHPEVAEAAVTAVGDGLDRCLAAFVTRTPAGTLGNIALRRHLAQRLPPQMIPDDVRFVEKLPRNDRGKLDLAALVAEHHSGGVSVTATQEREEIATKLLAFIRESFLSGDPQGELAGDTPLLELGVLNSLNTATLIAHIHEQFEVKVAWRDVTPETFKNIDNLSAMVHERRLSAHA</sequence>
<dbReference type="RefSeq" id="WP_307167321.1">
    <property type="nucleotide sequence ID" value="NZ_JAUSWV010000002.1"/>
</dbReference>
<dbReference type="InterPro" id="IPR036736">
    <property type="entry name" value="ACP-like_sf"/>
</dbReference>
<dbReference type="InterPro" id="IPR020845">
    <property type="entry name" value="AMP-binding_CS"/>
</dbReference>
<dbReference type="Gene3D" id="3.40.50.12780">
    <property type="entry name" value="N-terminal domain of ligase-like"/>
    <property type="match status" value="1"/>
</dbReference>
<dbReference type="InterPro" id="IPR025110">
    <property type="entry name" value="AMP-bd_C"/>
</dbReference>
<evidence type="ECO:0000259" key="1">
    <source>
        <dbReference type="Pfam" id="PF00501"/>
    </source>
</evidence>
<evidence type="ECO:0000259" key="2">
    <source>
        <dbReference type="Pfam" id="PF00550"/>
    </source>
</evidence>